<evidence type="ECO:0000256" key="2">
    <source>
        <dbReference type="ARBA" id="ARBA00022536"/>
    </source>
</evidence>
<comment type="caution">
    <text evidence="7">Lacks conserved residue(s) required for the propagation of feature annotation.</text>
</comment>
<feature type="domain" description="EGF-like" evidence="13">
    <location>
        <begin position="331"/>
        <end position="368"/>
    </location>
</feature>
<comment type="subcellular location">
    <subcellularLocation>
        <location evidence="9">Membrane</location>
        <topology evidence="9">Single-pass type I membrane protein</topology>
    </subcellularLocation>
</comment>
<dbReference type="SMART" id="SM00051">
    <property type="entry name" value="DSL"/>
    <property type="match status" value="1"/>
</dbReference>
<feature type="transmembrane region" description="Helical" evidence="11">
    <location>
        <begin position="375"/>
        <end position="398"/>
    </location>
</feature>
<gene>
    <name evidence="15" type="ORF">TcWFU_004293</name>
</gene>
<dbReference type="InterPro" id="IPR001774">
    <property type="entry name" value="DSL"/>
</dbReference>
<dbReference type="PROSITE" id="PS50026">
    <property type="entry name" value="EGF_3"/>
    <property type="match status" value="3"/>
</dbReference>
<evidence type="ECO:0000256" key="5">
    <source>
        <dbReference type="ARBA" id="ARBA00022782"/>
    </source>
</evidence>
<evidence type="ECO:0000256" key="3">
    <source>
        <dbReference type="ARBA" id="ARBA00022729"/>
    </source>
</evidence>
<dbReference type="PANTHER" id="PTHR24049">
    <property type="entry name" value="CRUMBS FAMILY MEMBER"/>
    <property type="match status" value="1"/>
</dbReference>
<keyword evidence="2 7" id="KW-0245">EGF-like domain</keyword>
<evidence type="ECO:0000256" key="4">
    <source>
        <dbReference type="ARBA" id="ARBA00022737"/>
    </source>
</evidence>
<reference evidence="15 16" key="1">
    <citation type="journal article" date="2022" name="Front. Cell. Infect. Microbiol.">
        <title>The Genomes of Two Strains of Taenia crassiceps the Animal Model for the Study of Human Cysticercosis.</title>
        <authorList>
            <person name="Bobes R.J."/>
            <person name="Estrada K."/>
            <person name="Rios-Valencia D.G."/>
            <person name="Calderon-Gallegos A."/>
            <person name="de la Torre P."/>
            <person name="Carrero J.C."/>
            <person name="Sanchez-Flores A."/>
            <person name="Laclette J.P."/>
        </authorList>
    </citation>
    <scope>NUCLEOTIDE SEQUENCE [LARGE SCALE GENOMIC DNA]</scope>
    <source>
        <strain evidence="15">WFUcys</strain>
    </source>
</reference>
<feature type="disulfide bond" evidence="7">
    <location>
        <begin position="225"/>
        <end position="242"/>
    </location>
</feature>
<dbReference type="PANTHER" id="PTHR24049:SF22">
    <property type="entry name" value="DROSOPHILA CRUMBS HOMOLOG"/>
    <property type="match status" value="1"/>
</dbReference>
<dbReference type="Gene3D" id="2.10.25.10">
    <property type="entry name" value="Laminin"/>
    <property type="match status" value="2"/>
</dbReference>
<evidence type="ECO:0000259" key="14">
    <source>
        <dbReference type="PROSITE" id="PS51051"/>
    </source>
</evidence>
<dbReference type="SMART" id="SM00181">
    <property type="entry name" value="EGF"/>
    <property type="match status" value="3"/>
</dbReference>
<dbReference type="PROSITE" id="PS51051">
    <property type="entry name" value="DSL"/>
    <property type="match status" value="1"/>
</dbReference>
<dbReference type="PROSITE" id="PS01186">
    <property type="entry name" value="EGF_2"/>
    <property type="match status" value="1"/>
</dbReference>
<dbReference type="EMBL" id="JAKROA010000001">
    <property type="protein sequence ID" value="KAL5111936.1"/>
    <property type="molecule type" value="Genomic_DNA"/>
</dbReference>
<keyword evidence="9 11" id="KW-1133">Transmembrane helix</keyword>
<feature type="disulfide bond" evidence="7">
    <location>
        <begin position="358"/>
        <end position="367"/>
    </location>
</feature>
<feature type="domain" description="EGF-like" evidence="13">
    <location>
        <begin position="216"/>
        <end position="253"/>
    </location>
</feature>
<evidence type="ECO:0000256" key="7">
    <source>
        <dbReference type="PROSITE-ProRule" id="PRU00076"/>
    </source>
</evidence>
<keyword evidence="5" id="KW-0221">Differentiation</keyword>
<dbReference type="InterPro" id="IPR000742">
    <property type="entry name" value="EGF"/>
</dbReference>
<keyword evidence="16" id="KW-1185">Reference proteome</keyword>
<proteinExistence type="predicted"/>
<keyword evidence="9 11" id="KW-0472">Membrane</keyword>
<evidence type="ECO:0000256" key="9">
    <source>
        <dbReference type="RuleBase" id="RU280815"/>
    </source>
</evidence>
<evidence type="ECO:0000313" key="15">
    <source>
        <dbReference type="EMBL" id="KAL5111936.1"/>
    </source>
</evidence>
<dbReference type="PROSITE" id="PS00022">
    <property type="entry name" value="EGF_1"/>
    <property type="match status" value="2"/>
</dbReference>
<feature type="disulfide bond" evidence="7">
    <location>
        <begin position="339"/>
        <end position="356"/>
    </location>
</feature>
<feature type="compositionally biased region" description="Polar residues" evidence="10">
    <location>
        <begin position="506"/>
        <end position="528"/>
    </location>
</feature>
<organism evidence="15 16">
    <name type="scientific">Taenia crassiceps</name>
    <dbReference type="NCBI Taxonomy" id="6207"/>
    <lineage>
        <taxon>Eukaryota</taxon>
        <taxon>Metazoa</taxon>
        <taxon>Spiralia</taxon>
        <taxon>Lophotrochozoa</taxon>
        <taxon>Platyhelminthes</taxon>
        <taxon>Cestoda</taxon>
        <taxon>Eucestoda</taxon>
        <taxon>Cyclophyllidea</taxon>
        <taxon>Taeniidae</taxon>
        <taxon>Taenia</taxon>
    </lineage>
</organism>
<dbReference type="CDD" id="cd00054">
    <property type="entry name" value="EGF_CA"/>
    <property type="match status" value="2"/>
</dbReference>
<feature type="region of interest" description="Disordered" evidence="10">
    <location>
        <begin position="481"/>
        <end position="567"/>
    </location>
</feature>
<evidence type="ECO:0000256" key="8">
    <source>
        <dbReference type="PROSITE-ProRule" id="PRU00377"/>
    </source>
</evidence>
<keyword evidence="6 7" id="KW-1015">Disulfide bond</keyword>
<keyword evidence="4 9" id="KW-0677">Repeat</keyword>
<keyword evidence="9 11" id="KW-0812">Transmembrane</keyword>
<accession>A0ABR4QQI1</accession>
<feature type="chain" id="PRO_5045125539" description="Delta-like protein" evidence="12">
    <location>
        <begin position="23"/>
        <end position="578"/>
    </location>
</feature>
<evidence type="ECO:0000256" key="12">
    <source>
        <dbReference type="SAM" id="SignalP"/>
    </source>
</evidence>
<comment type="function">
    <text evidence="9">Putative Notch ligand involved in the mediation of Notch signaling.</text>
</comment>
<dbReference type="SUPFAM" id="SSF57196">
    <property type="entry name" value="EGF/Laminin"/>
    <property type="match status" value="2"/>
</dbReference>
<evidence type="ECO:0000259" key="13">
    <source>
        <dbReference type="PROSITE" id="PS50026"/>
    </source>
</evidence>
<evidence type="ECO:0000256" key="1">
    <source>
        <dbReference type="ARBA" id="ARBA00022473"/>
    </source>
</evidence>
<sequence length="578" mass="64008">MNNGRMWASVGLLLLISGPVSAIHTGKVVANLRLSLYYTNPQHEAADGYCDRSFNDNWCDTYFNICVTSSNSSADCDLFSTTTETHYDKSHVKYVEKEAFRIPLKYPIAESIQIKISAYDNDRFTSHDLIANFENHAVEVPVPNTLVSAGLVKTENTGHNEHVNITATLAVECMEGFYGERCSIECFPEKYPSMLGCHENGTSICLPGFRGQFCEKPDACFYKPCIPGAECVNADTPTGYKCFCGGSEGAHCYAGYNPCVPSPCENQGQCVRTGEKHDSFTCNCPIQWTGKLCNVQRSPCEVASQKLANADLQDLFGMQKKDNYTYFDGENITRSVSVCKNGGVCVDLMEDFKFICNCTSGWKGELCTIPDWTNAIISGCVVSGLLVVLLCAIVPCCLRLRVLRRRKPQIPVEPLVYSHGAAKCPITERIPFKDVFYNSVIMSNASNSQNADNTQQFYEYCTVTSPSSREGDSSIFTSNDYEISTEEKPPPELPVRPDSLAPLPKSHNTSSCQDRDSLPSSRSESVYSRQPLLTPRTSDFLTALEGEEHNSQNPNDLPKRSIENGESTLTKLFRIAKK</sequence>
<feature type="disulfide bond" evidence="8">
    <location>
        <begin position="205"/>
        <end position="214"/>
    </location>
</feature>
<dbReference type="InterPro" id="IPR051022">
    <property type="entry name" value="Notch_Cell-Fate_Det"/>
</dbReference>
<dbReference type="Pfam" id="PF01414">
    <property type="entry name" value="DSL"/>
    <property type="match status" value="1"/>
</dbReference>
<evidence type="ECO:0000256" key="10">
    <source>
        <dbReference type="SAM" id="MobiDB-lite"/>
    </source>
</evidence>
<evidence type="ECO:0000256" key="11">
    <source>
        <dbReference type="SAM" id="Phobius"/>
    </source>
</evidence>
<dbReference type="Proteomes" id="UP001651158">
    <property type="component" value="Unassembled WGS sequence"/>
</dbReference>
<feature type="signal peptide" evidence="12">
    <location>
        <begin position="1"/>
        <end position="22"/>
    </location>
</feature>
<evidence type="ECO:0000313" key="16">
    <source>
        <dbReference type="Proteomes" id="UP001651158"/>
    </source>
</evidence>
<keyword evidence="1 9" id="KW-0217">Developmental protein</keyword>
<protein>
    <recommendedName>
        <fullName evidence="9">Delta-like protein</fullName>
    </recommendedName>
</protein>
<comment type="caution">
    <text evidence="15">The sequence shown here is derived from an EMBL/GenBank/DDBJ whole genome shotgun (WGS) entry which is preliminary data.</text>
</comment>
<feature type="domain" description="EGF-like" evidence="13">
    <location>
        <begin position="255"/>
        <end position="294"/>
    </location>
</feature>
<dbReference type="Gene3D" id="2.10.25.140">
    <property type="match status" value="1"/>
</dbReference>
<feature type="disulfide bond" evidence="7">
    <location>
        <begin position="284"/>
        <end position="293"/>
    </location>
</feature>
<dbReference type="Pfam" id="PF00008">
    <property type="entry name" value="EGF"/>
    <property type="match status" value="1"/>
</dbReference>
<name>A0ABR4QQI1_9CEST</name>
<evidence type="ECO:0000256" key="6">
    <source>
        <dbReference type="ARBA" id="ARBA00023157"/>
    </source>
</evidence>
<keyword evidence="3 9" id="KW-0732">Signal</keyword>
<feature type="domain" description="DSL" evidence="14">
    <location>
        <begin position="171"/>
        <end position="214"/>
    </location>
</feature>
<feature type="disulfide bond" evidence="8">
    <location>
        <begin position="173"/>
        <end position="182"/>
    </location>
</feature>